<proteinExistence type="predicted"/>
<dbReference type="OrthoDB" id="5595695at2759"/>
<evidence type="ECO:0000313" key="2">
    <source>
        <dbReference type="Proteomes" id="UP000683000"/>
    </source>
</evidence>
<name>A0A8I2YW34_9AGAM</name>
<keyword evidence="2" id="KW-1185">Reference proteome</keyword>
<dbReference type="EMBL" id="JAGFBS010000008">
    <property type="protein sequence ID" value="KAG6377707.1"/>
    <property type="molecule type" value="Genomic_DNA"/>
</dbReference>
<evidence type="ECO:0000313" key="1">
    <source>
        <dbReference type="EMBL" id="KAG6377707.1"/>
    </source>
</evidence>
<comment type="caution">
    <text evidence="1">The sequence shown here is derived from an EMBL/GenBank/DDBJ whole genome shotgun (WGS) entry which is preliminary data.</text>
</comment>
<reference evidence="1" key="1">
    <citation type="submission" date="2021-03" db="EMBL/GenBank/DDBJ databases">
        <title>Evolutionary innovations through gain and loss of genes in the ectomycorrhizal Boletales.</title>
        <authorList>
            <person name="Wu G."/>
            <person name="Miyauchi S."/>
            <person name="Morin E."/>
            <person name="Yang Z.-L."/>
            <person name="Xu J."/>
            <person name="Martin F.M."/>
        </authorList>
    </citation>
    <scope>NUCLEOTIDE SEQUENCE</scope>
    <source>
        <strain evidence="1">BR01</strain>
    </source>
</reference>
<protein>
    <submittedName>
        <fullName evidence="1">Uncharacterized protein</fullName>
    </submittedName>
</protein>
<gene>
    <name evidence="1" type="ORF">JVT61DRAFT_14478</name>
</gene>
<accession>A0A8I2YW34</accession>
<dbReference type="Proteomes" id="UP000683000">
    <property type="component" value="Unassembled WGS sequence"/>
</dbReference>
<organism evidence="1 2">
    <name type="scientific">Boletus reticuloceps</name>
    <dbReference type="NCBI Taxonomy" id="495285"/>
    <lineage>
        <taxon>Eukaryota</taxon>
        <taxon>Fungi</taxon>
        <taxon>Dikarya</taxon>
        <taxon>Basidiomycota</taxon>
        <taxon>Agaricomycotina</taxon>
        <taxon>Agaricomycetes</taxon>
        <taxon>Agaricomycetidae</taxon>
        <taxon>Boletales</taxon>
        <taxon>Boletineae</taxon>
        <taxon>Boletaceae</taxon>
        <taxon>Boletoideae</taxon>
        <taxon>Boletus</taxon>
    </lineage>
</organism>
<sequence length="1401" mass="160510">MPAIDFRIPPISIHGITLLAVRDTPCIARSSFRPLHLTCDMSHTTLSLDAGTPCYSMMVLDKFDISSPRRHLPQDRLKFQNMEEEVKQRYIALQIIRKREIWHPKLAEALATIYVMVLEDDGRNWEPINWAGLSTFIPIFMRERLLEGVSNNHGWPLENELNTWLSLYRLDQETDEFRKEIMTYLAPFAFAGFRYPCFTSPEDIFLASDSSSRASTSNYTSYPTNRCIKITLSYFGQPTTLSLPPIAPFATLGYFARIEYFHFRVPPELPLNRQDAIIKGVLCGPTRDDIVDFNARCATRVAGRRYGDPFDGLPESRRHDPDWRRSLSSSDSAWLHSRLVYYIPGTFSGRWQGSFIALYQEDYRSMLCSAEAPSPFPSSGRFPLYVKFRELYCYSPSIPLPVAEDEISFFNGFLPLGCQWREDESGIEFIGPNNSFKTHYIPLRRSKDASDVSNMGALDVIITGITEAPYATAWNGYKYIGRIRPSDGLVVLLREPLDPQRVDLGRALFRGYVISSRNFVGRWRHIASAEQPAEWESIFSLMTAESPRSVPQEVLEHIAFFAATQSLIGPPTGLPPLLLTCRHIYQTLSFEANPCLYARIFAYKFDTRSVFRRLGAHVITPRVLANELRKRWIHLKWIRARTSCRIRHPESYQPSHTLIDLLWLAYLMMIENDGKNEQQLLDYAEMDAWLMEYWFDDQGASSAAHMIVVQHAWPIQDEKNSIAMWLFWLLLRPGPIMRNIVRYPYMTTIIKLTALAANHYPVCYPSWTEFLPQSEAVLPPSVITHFTDTYRLNPPTLAPAAILIFLTLALRILSPQANRAGVQSLQSPASSPLSTRRSEDWDADWYRCINIGQSECSRAISETYVLGSVEGVWEGVFTYTEFTAYSMLLSGGAPPVLNNCLVAHHRQTWKLREYYLSEHQELAQETCRPVGPGDPLKAYFPAGTRLQEHSDSVEVHEPGRDAVHYWRASHTKSDGHRVMDIIILGEGHSAWGQFNLYGRPSLNIAKLKRKMDISGLTLHIAGENVFKKGRFYMLWRDGNFIVIQAEPWWRPSFDPNITLPMSHFLEEHRALWYLQEVIQTMLDTIVFDGENNWAYLVRLKKNKTYRLVYKKRKLIHNCPIWTKVVELDDIELTRFASGLCWEGIYEGKEVDVFIAWQDDWGEYISAESRGQKLVQSRSVGHYFFDLKAHIAKNGVIVGIMKEALVGRCVTPADRSAVFEAVADIQRHGIFFSFQIYDIYITERGVRFANASNAKYYQDHDALAEAAQLMWATLADIFNHMDDNPMRGRLTGSRSMGSSTFIIPRLPSPGRPITMTPEEGIIRWVWSIAMSDEFCHFQSCAFIKLYTLHNSSEHFATRRDKRIKGDSRALLPPDDFSDEVESRTVSPLCAANLEAIAAASRI</sequence>